<evidence type="ECO:0000313" key="6">
    <source>
        <dbReference type="EMBL" id="AWY99550.1"/>
    </source>
</evidence>
<keyword evidence="7" id="KW-1185">Reference proteome</keyword>
<evidence type="ECO:0000313" key="7">
    <source>
        <dbReference type="Proteomes" id="UP000250003"/>
    </source>
</evidence>
<dbReference type="EMBL" id="CP030280">
    <property type="protein sequence ID" value="AWY99550.1"/>
    <property type="molecule type" value="Genomic_DNA"/>
</dbReference>
<dbReference type="AlphaFoldDB" id="A0A2Z4UEU9"/>
<keyword evidence="2 4" id="KW-0238">DNA-binding</keyword>
<sequence length="193" mass="21950">MDNRAEILNAALDLFHARGYDAVGVQEIVDRAGVTKPTLYYYFGSKLGLLKSLLESGYKILEDGVLEAAGTNAGLPEVLYRVARVFFDFAATHEKFYLFMLALFYSGRENEAFQTVSPFIERYYRIIVGIFEKAAPQLGNMRGRQRLFAVGFTGILNHHIMTVSYGLSEDEEFEISNETTYEIVRQFLYGIYS</sequence>
<dbReference type="SUPFAM" id="SSF46689">
    <property type="entry name" value="Homeodomain-like"/>
    <property type="match status" value="1"/>
</dbReference>
<reference evidence="7" key="1">
    <citation type="submission" date="2018-06" db="EMBL/GenBank/DDBJ databases">
        <title>Description of Blautia argi sp. nov., a new anaerobic isolated from dog feces.</title>
        <authorList>
            <person name="Chang Y.-H."/>
            <person name="Paek J."/>
            <person name="Shin Y."/>
        </authorList>
    </citation>
    <scope>NUCLEOTIDE SEQUENCE [LARGE SCALE GENOMIC DNA]</scope>
    <source>
        <strain evidence="7">KCTC 15426</strain>
    </source>
</reference>
<evidence type="ECO:0000256" key="2">
    <source>
        <dbReference type="ARBA" id="ARBA00023125"/>
    </source>
</evidence>
<evidence type="ECO:0000259" key="5">
    <source>
        <dbReference type="PROSITE" id="PS50977"/>
    </source>
</evidence>
<dbReference type="InterPro" id="IPR001647">
    <property type="entry name" value="HTH_TetR"/>
</dbReference>
<evidence type="ECO:0000256" key="3">
    <source>
        <dbReference type="ARBA" id="ARBA00023163"/>
    </source>
</evidence>
<feature type="DNA-binding region" description="H-T-H motif" evidence="4">
    <location>
        <begin position="24"/>
        <end position="43"/>
    </location>
</feature>
<protein>
    <submittedName>
        <fullName evidence="6">TetR/AcrR family transcriptional regulator</fullName>
    </submittedName>
</protein>
<dbReference type="InterPro" id="IPR050109">
    <property type="entry name" value="HTH-type_TetR-like_transc_reg"/>
</dbReference>
<accession>A0A2Z4UEU9</accession>
<dbReference type="Gene3D" id="1.10.357.10">
    <property type="entry name" value="Tetracycline Repressor, domain 2"/>
    <property type="match status" value="1"/>
</dbReference>
<dbReference type="GO" id="GO:0003700">
    <property type="term" value="F:DNA-binding transcription factor activity"/>
    <property type="evidence" value="ECO:0007669"/>
    <property type="project" value="TreeGrafter"/>
</dbReference>
<dbReference type="OrthoDB" id="9808476at2"/>
<gene>
    <name evidence="6" type="ORF">DQQ01_15125</name>
</gene>
<dbReference type="Pfam" id="PF00440">
    <property type="entry name" value="TetR_N"/>
    <property type="match status" value="1"/>
</dbReference>
<evidence type="ECO:0000256" key="4">
    <source>
        <dbReference type="PROSITE-ProRule" id="PRU00335"/>
    </source>
</evidence>
<dbReference type="Proteomes" id="UP000250003">
    <property type="component" value="Chromosome"/>
</dbReference>
<feature type="domain" description="HTH tetR-type" evidence="5">
    <location>
        <begin position="1"/>
        <end position="61"/>
    </location>
</feature>
<dbReference type="PANTHER" id="PTHR30055:SF234">
    <property type="entry name" value="HTH-TYPE TRANSCRIPTIONAL REGULATOR BETI"/>
    <property type="match status" value="1"/>
</dbReference>
<dbReference type="InterPro" id="IPR009057">
    <property type="entry name" value="Homeodomain-like_sf"/>
</dbReference>
<name>A0A2Z4UEU9_9FIRM</name>
<dbReference type="PANTHER" id="PTHR30055">
    <property type="entry name" value="HTH-TYPE TRANSCRIPTIONAL REGULATOR RUTR"/>
    <property type="match status" value="1"/>
</dbReference>
<dbReference type="KEGG" id="blau:DQQ01_15125"/>
<keyword evidence="1" id="KW-0805">Transcription regulation</keyword>
<evidence type="ECO:0000256" key="1">
    <source>
        <dbReference type="ARBA" id="ARBA00023015"/>
    </source>
</evidence>
<keyword evidence="3" id="KW-0804">Transcription</keyword>
<organism evidence="6 7">
    <name type="scientific">Blautia argi</name>
    <dbReference type="NCBI Taxonomy" id="1912897"/>
    <lineage>
        <taxon>Bacteria</taxon>
        <taxon>Bacillati</taxon>
        <taxon>Bacillota</taxon>
        <taxon>Clostridia</taxon>
        <taxon>Lachnospirales</taxon>
        <taxon>Lachnospiraceae</taxon>
        <taxon>Blautia</taxon>
    </lineage>
</organism>
<dbReference type="PROSITE" id="PS50977">
    <property type="entry name" value="HTH_TETR_2"/>
    <property type="match status" value="1"/>
</dbReference>
<proteinExistence type="predicted"/>
<dbReference type="PRINTS" id="PR00455">
    <property type="entry name" value="HTHTETR"/>
</dbReference>
<dbReference type="GO" id="GO:0000976">
    <property type="term" value="F:transcription cis-regulatory region binding"/>
    <property type="evidence" value="ECO:0007669"/>
    <property type="project" value="TreeGrafter"/>
</dbReference>